<sequence>MPDDEAGAGAGPVVDSRIGATGAGACGTSLRGYGMAGRMGNGTGRGSGCTVAVCSLGLVLLECFTGTVSFPGTPVQSALSRLERDPEIPDAIPERWRELIGWMTQPGASDRPSAADVATAARGALRADRENEAD</sequence>
<dbReference type="Proteomes" id="UP000474967">
    <property type="component" value="Unassembled WGS sequence"/>
</dbReference>
<evidence type="ECO:0000313" key="3">
    <source>
        <dbReference type="Proteomes" id="UP000474967"/>
    </source>
</evidence>
<reference evidence="2 3" key="1">
    <citation type="journal article" date="2014" name="J. Microbiol.">
        <title>Diaminobutyricibacter tongyongensis gen. nov., sp. nov. and Homoserinibacter gongjuensis gen. nov., sp. nov. belong to the family Microbacteriaceae.</title>
        <authorList>
            <person name="Kim S.J."/>
            <person name="Ahn J.H."/>
            <person name="Weon H.Y."/>
            <person name="Hamada M."/>
            <person name="Suzuki K."/>
            <person name="Kwon S.W."/>
        </authorList>
    </citation>
    <scope>NUCLEOTIDE SEQUENCE [LARGE SCALE GENOMIC DNA]</scope>
    <source>
        <strain evidence="2 3">NBRC 108724</strain>
    </source>
</reference>
<name>A0A6L9XVJ4_9MICO</name>
<dbReference type="InterPro" id="IPR011009">
    <property type="entry name" value="Kinase-like_dom_sf"/>
</dbReference>
<proteinExistence type="predicted"/>
<dbReference type="SUPFAM" id="SSF56112">
    <property type="entry name" value="Protein kinase-like (PK-like)"/>
    <property type="match status" value="1"/>
</dbReference>
<keyword evidence="3" id="KW-1185">Reference proteome</keyword>
<feature type="region of interest" description="Disordered" evidence="1">
    <location>
        <begin position="105"/>
        <end position="134"/>
    </location>
</feature>
<organism evidence="2 3">
    <name type="scientific">Leifsonia tongyongensis</name>
    <dbReference type="NCBI Taxonomy" id="1268043"/>
    <lineage>
        <taxon>Bacteria</taxon>
        <taxon>Bacillati</taxon>
        <taxon>Actinomycetota</taxon>
        <taxon>Actinomycetes</taxon>
        <taxon>Micrococcales</taxon>
        <taxon>Microbacteriaceae</taxon>
        <taxon>Leifsonia</taxon>
    </lineage>
</organism>
<evidence type="ECO:0000313" key="2">
    <source>
        <dbReference type="EMBL" id="NEN05403.1"/>
    </source>
</evidence>
<protein>
    <recommendedName>
        <fullName evidence="4">Protein kinase domain-containing protein</fullName>
    </recommendedName>
</protein>
<comment type="caution">
    <text evidence="2">The sequence shown here is derived from an EMBL/GenBank/DDBJ whole genome shotgun (WGS) entry which is preliminary data.</text>
</comment>
<feature type="compositionally biased region" description="Basic and acidic residues" evidence="1">
    <location>
        <begin position="125"/>
        <end position="134"/>
    </location>
</feature>
<accession>A0A6L9XVJ4</accession>
<dbReference type="Gene3D" id="1.10.510.10">
    <property type="entry name" value="Transferase(Phosphotransferase) domain 1"/>
    <property type="match status" value="1"/>
</dbReference>
<evidence type="ECO:0008006" key="4">
    <source>
        <dbReference type="Google" id="ProtNLM"/>
    </source>
</evidence>
<evidence type="ECO:0000256" key="1">
    <source>
        <dbReference type="SAM" id="MobiDB-lite"/>
    </source>
</evidence>
<dbReference type="RefSeq" id="WP_163288622.1">
    <property type="nucleotide sequence ID" value="NZ_JAAGWY010000001.1"/>
</dbReference>
<dbReference type="AlphaFoldDB" id="A0A6L9XVJ4"/>
<dbReference type="EMBL" id="JAAGWY010000001">
    <property type="protein sequence ID" value="NEN05403.1"/>
    <property type="molecule type" value="Genomic_DNA"/>
</dbReference>
<gene>
    <name evidence="2" type="ORF">G3T36_05915</name>
</gene>